<organism evidence="2 3">
    <name type="scientific">Araneus ventricosus</name>
    <name type="common">Orbweaver spider</name>
    <name type="synonym">Epeira ventricosa</name>
    <dbReference type="NCBI Taxonomy" id="182803"/>
    <lineage>
        <taxon>Eukaryota</taxon>
        <taxon>Metazoa</taxon>
        <taxon>Ecdysozoa</taxon>
        <taxon>Arthropoda</taxon>
        <taxon>Chelicerata</taxon>
        <taxon>Arachnida</taxon>
        <taxon>Araneae</taxon>
        <taxon>Araneomorphae</taxon>
        <taxon>Entelegynae</taxon>
        <taxon>Araneoidea</taxon>
        <taxon>Araneidae</taxon>
        <taxon>Araneus</taxon>
    </lineage>
</organism>
<evidence type="ECO:0000313" key="3">
    <source>
        <dbReference type="Proteomes" id="UP000499080"/>
    </source>
</evidence>
<dbReference type="Proteomes" id="UP000499080">
    <property type="component" value="Unassembled WGS sequence"/>
</dbReference>
<dbReference type="AlphaFoldDB" id="A0A4Y2W5T4"/>
<accession>A0A4Y2W5T4</accession>
<gene>
    <name evidence="1" type="ORF">AVEN_238249_1</name>
    <name evidence="2" type="ORF">AVEN_87132_1</name>
</gene>
<dbReference type="EMBL" id="BGPR01055659">
    <property type="protein sequence ID" value="GBO32208.1"/>
    <property type="molecule type" value="Genomic_DNA"/>
</dbReference>
<feature type="non-terminal residue" evidence="2">
    <location>
        <position position="49"/>
    </location>
</feature>
<protein>
    <submittedName>
        <fullName evidence="2">Uncharacterized protein</fullName>
    </submittedName>
</protein>
<proteinExistence type="predicted"/>
<reference evidence="2 3" key="1">
    <citation type="journal article" date="2019" name="Sci. Rep.">
        <title>Orb-weaving spider Araneus ventricosus genome elucidates the spidroin gene catalogue.</title>
        <authorList>
            <person name="Kono N."/>
            <person name="Nakamura H."/>
            <person name="Ohtoshi R."/>
            <person name="Moran D.A.P."/>
            <person name="Shinohara A."/>
            <person name="Yoshida Y."/>
            <person name="Fujiwara M."/>
            <person name="Mori M."/>
            <person name="Tomita M."/>
            <person name="Arakawa K."/>
        </authorList>
    </citation>
    <scope>NUCLEOTIDE SEQUENCE [LARGE SCALE GENOMIC DNA]</scope>
</reference>
<evidence type="ECO:0000313" key="1">
    <source>
        <dbReference type="EMBL" id="GBO32208.1"/>
    </source>
</evidence>
<keyword evidence="3" id="KW-1185">Reference proteome</keyword>
<dbReference type="EMBL" id="BGPR01055673">
    <property type="protein sequence ID" value="GBO32221.1"/>
    <property type="molecule type" value="Genomic_DNA"/>
</dbReference>
<sequence length="49" mass="5608">MAAAIYIRVVSRYGKVTITTYSATWWKTVELALLSLKRCEIEEKSELKG</sequence>
<name>A0A4Y2W5T4_ARAVE</name>
<evidence type="ECO:0000313" key="2">
    <source>
        <dbReference type="EMBL" id="GBO32221.1"/>
    </source>
</evidence>
<comment type="caution">
    <text evidence="2">The sequence shown here is derived from an EMBL/GenBank/DDBJ whole genome shotgun (WGS) entry which is preliminary data.</text>
</comment>